<proteinExistence type="predicted"/>
<sequence>MVDLTSRLWCAAAGASWDAGTWPGRWAGLVNSTPSRLAVGGDYKGSARGVMVKQASEFLLWRRERSIRSVA</sequence>
<evidence type="ECO:0000313" key="2">
    <source>
        <dbReference type="Proteomes" id="UP001610563"/>
    </source>
</evidence>
<reference evidence="1 2" key="1">
    <citation type="submission" date="2024-07" db="EMBL/GenBank/DDBJ databases">
        <title>Section-level genome sequencing and comparative genomics of Aspergillus sections Usti and Cavernicolus.</title>
        <authorList>
            <consortium name="Lawrence Berkeley National Laboratory"/>
            <person name="Nybo J.L."/>
            <person name="Vesth T.C."/>
            <person name="Theobald S."/>
            <person name="Frisvad J.C."/>
            <person name="Larsen T.O."/>
            <person name="Kjaerboelling I."/>
            <person name="Rothschild-Mancinelli K."/>
            <person name="Lyhne E.K."/>
            <person name="Kogle M.E."/>
            <person name="Barry K."/>
            <person name="Clum A."/>
            <person name="Na H."/>
            <person name="Ledsgaard L."/>
            <person name="Lin J."/>
            <person name="Lipzen A."/>
            <person name="Kuo A."/>
            <person name="Riley R."/>
            <person name="Mondo S."/>
            <person name="Labutti K."/>
            <person name="Haridas S."/>
            <person name="Pangalinan J."/>
            <person name="Salamov A.A."/>
            <person name="Simmons B.A."/>
            <person name="Magnuson J.K."/>
            <person name="Chen J."/>
            <person name="Drula E."/>
            <person name="Henrissat B."/>
            <person name="Wiebenga A."/>
            <person name="Lubbers R.J."/>
            <person name="Gomes A.C."/>
            <person name="Makela M.R."/>
            <person name="Stajich J."/>
            <person name="Grigoriev I.V."/>
            <person name="Mortensen U.H."/>
            <person name="De Vries R.P."/>
            <person name="Baker S.E."/>
            <person name="Andersen M.R."/>
        </authorList>
    </citation>
    <scope>NUCLEOTIDE SEQUENCE [LARGE SCALE GENOMIC DNA]</scope>
    <source>
        <strain evidence="1 2">CBS 209.92</strain>
    </source>
</reference>
<protein>
    <submittedName>
        <fullName evidence="1">Uncharacterized protein</fullName>
    </submittedName>
</protein>
<comment type="caution">
    <text evidence="1">The sequence shown here is derived from an EMBL/GenBank/DDBJ whole genome shotgun (WGS) entry which is preliminary data.</text>
</comment>
<organism evidence="1 2">
    <name type="scientific">Aspergillus keveii</name>
    <dbReference type="NCBI Taxonomy" id="714993"/>
    <lineage>
        <taxon>Eukaryota</taxon>
        <taxon>Fungi</taxon>
        <taxon>Dikarya</taxon>
        <taxon>Ascomycota</taxon>
        <taxon>Pezizomycotina</taxon>
        <taxon>Eurotiomycetes</taxon>
        <taxon>Eurotiomycetidae</taxon>
        <taxon>Eurotiales</taxon>
        <taxon>Aspergillaceae</taxon>
        <taxon>Aspergillus</taxon>
        <taxon>Aspergillus subgen. Nidulantes</taxon>
    </lineage>
</organism>
<dbReference type="EMBL" id="JBFTWV010000366">
    <property type="protein sequence ID" value="KAL2782629.1"/>
    <property type="molecule type" value="Genomic_DNA"/>
</dbReference>
<accession>A0ABR4FHC6</accession>
<keyword evidence="2" id="KW-1185">Reference proteome</keyword>
<name>A0ABR4FHC6_9EURO</name>
<gene>
    <name evidence="1" type="ORF">BJX66DRAFT_172467</name>
</gene>
<dbReference type="Proteomes" id="UP001610563">
    <property type="component" value="Unassembled WGS sequence"/>
</dbReference>
<evidence type="ECO:0000313" key="1">
    <source>
        <dbReference type="EMBL" id="KAL2782629.1"/>
    </source>
</evidence>